<feature type="compositionally biased region" description="Basic and acidic residues" evidence="1">
    <location>
        <begin position="58"/>
        <end position="68"/>
    </location>
</feature>
<evidence type="ECO:0000256" key="1">
    <source>
        <dbReference type="SAM" id="MobiDB-lite"/>
    </source>
</evidence>
<dbReference type="EMBL" id="JBBBZM010000007">
    <property type="protein sequence ID" value="KAL0639944.1"/>
    <property type="molecule type" value="Genomic_DNA"/>
</dbReference>
<feature type="region of interest" description="Disordered" evidence="1">
    <location>
        <begin position="1"/>
        <end position="68"/>
    </location>
</feature>
<dbReference type="Proteomes" id="UP001447188">
    <property type="component" value="Unassembled WGS sequence"/>
</dbReference>
<protein>
    <submittedName>
        <fullName evidence="2">Uncharacterized protein</fullName>
    </submittedName>
</protein>
<accession>A0ABR3GVK9</accession>
<comment type="caution">
    <text evidence="2">The sequence shown here is derived from an EMBL/GenBank/DDBJ whole genome shotgun (WGS) entry which is preliminary data.</text>
</comment>
<reference evidence="2 3" key="1">
    <citation type="submission" date="2024-02" db="EMBL/GenBank/DDBJ databases">
        <title>Discinaceae phylogenomics.</title>
        <authorList>
            <person name="Dirks A.C."/>
            <person name="James T.Y."/>
        </authorList>
    </citation>
    <scope>NUCLEOTIDE SEQUENCE [LARGE SCALE GENOMIC DNA]</scope>
    <source>
        <strain evidence="2 3">ACD0624</strain>
    </source>
</reference>
<evidence type="ECO:0000313" key="2">
    <source>
        <dbReference type="EMBL" id="KAL0639944.1"/>
    </source>
</evidence>
<gene>
    <name evidence="2" type="ORF">Q9L58_001036</name>
</gene>
<feature type="compositionally biased region" description="Low complexity" evidence="1">
    <location>
        <begin position="21"/>
        <end position="30"/>
    </location>
</feature>
<name>A0ABR3GVK9_9PEZI</name>
<feature type="region of interest" description="Disordered" evidence="1">
    <location>
        <begin position="97"/>
        <end position="121"/>
    </location>
</feature>
<keyword evidence="3" id="KW-1185">Reference proteome</keyword>
<proteinExistence type="predicted"/>
<sequence>MPRTTSPTRAPGPVLSSTQTAASHALAALLARRRGLKAPAERRLKRKSKPANSSASSKRAEKREEKDVVVERNVRALKESGKVGDGEKEVRRRILRMREEARGGKGKGKKEKVVVVGEDSD</sequence>
<organism evidence="2 3">
    <name type="scientific">Discina gigas</name>
    <dbReference type="NCBI Taxonomy" id="1032678"/>
    <lineage>
        <taxon>Eukaryota</taxon>
        <taxon>Fungi</taxon>
        <taxon>Dikarya</taxon>
        <taxon>Ascomycota</taxon>
        <taxon>Pezizomycotina</taxon>
        <taxon>Pezizomycetes</taxon>
        <taxon>Pezizales</taxon>
        <taxon>Discinaceae</taxon>
        <taxon>Discina</taxon>
    </lineage>
</organism>
<evidence type="ECO:0000313" key="3">
    <source>
        <dbReference type="Proteomes" id="UP001447188"/>
    </source>
</evidence>